<dbReference type="PROSITE" id="PS00041">
    <property type="entry name" value="HTH_ARAC_FAMILY_1"/>
    <property type="match status" value="1"/>
</dbReference>
<evidence type="ECO:0000259" key="5">
    <source>
        <dbReference type="PROSITE" id="PS01124"/>
    </source>
</evidence>
<dbReference type="RefSeq" id="WP_078003661.1">
    <property type="nucleotide sequence ID" value="NZ_MRUL01000011.1"/>
</dbReference>
<reference evidence="6 7" key="1">
    <citation type="submission" date="2016-12" db="EMBL/GenBank/DDBJ databases">
        <title>Izhakiella australiana sp. nov. of genus Izhakiella isolated from Australian desert.</title>
        <authorList>
            <person name="Ji M."/>
        </authorList>
    </citation>
    <scope>NUCLEOTIDE SEQUENCE [LARGE SCALE GENOMIC DNA]</scope>
    <source>
        <strain evidence="6 7">D4N98</strain>
    </source>
</reference>
<evidence type="ECO:0000313" key="6">
    <source>
        <dbReference type="EMBL" id="OON39112.1"/>
    </source>
</evidence>
<evidence type="ECO:0000313" key="7">
    <source>
        <dbReference type="Proteomes" id="UP000190667"/>
    </source>
</evidence>
<evidence type="ECO:0000256" key="1">
    <source>
        <dbReference type="ARBA" id="ARBA00022491"/>
    </source>
</evidence>
<keyword evidence="3" id="KW-0238">DNA-binding</keyword>
<dbReference type="PROSITE" id="PS01124">
    <property type="entry name" value="HTH_ARAC_FAMILY_2"/>
    <property type="match status" value="1"/>
</dbReference>
<dbReference type="InterPro" id="IPR011051">
    <property type="entry name" value="RmlC_Cupin_sf"/>
</dbReference>
<keyword evidence="2" id="KW-0805">Transcription regulation</keyword>
<dbReference type="STRING" id="1926881.BTJ39_15865"/>
<dbReference type="InterPro" id="IPR014710">
    <property type="entry name" value="RmlC-like_jellyroll"/>
</dbReference>
<dbReference type="AlphaFoldDB" id="A0A1S8YJH3"/>
<dbReference type="SUPFAM" id="SSF46689">
    <property type="entry name" value="Homeodomain-like"/>
    <property type="match status" value="1"/>
</dbReference>
<dbReference type="CDD" id="cd06124">
    <property type="entry name" value="cupin_NimR-like_N"/>
    <property type="match status" value="1"/>
</dbReference>
<dbReference type="EMBL" id="MRUL01000011">
    <property type="protein sequence ID" value="OON39112.1"/>
    <property type="molecule type" value="Genomic_DNA"/>
</dbReference>
<dbReference type="Proteomes" id="UP000190667">
    <property type="component" value="Unassembled WGS sequence"/>
</dbReference>
<keyword evidence="7" id="KW-1185">Reference proteome</keyword>
<dbReference type="InterPro" id="IPR018062">
    <property type="entry name" value="HTH_AraC-typ_CS"/>
</dbReference>
<feature type="domain" description="HTH araC/xylS-type" evidence="5">
    <location>
        <begin position="160"/>
        <end position="257"/>
    </location>
</feature>
<comment type="caution">
    <text evidence="6">The sequence shown here is derived from an EMBL/GenBank/DDBJ whole genome shotgun (WGS) entry which is preliminary data.</text>
</comment>
<dbReference type="InterPro" id="IPR009057">
    <property type="entry name" value="Homeodomain-like_sf"/>
</dbReference>
<dbReference type="FunFam" id="1.10.10.60:FF:000132">
    <property type="entry name" value="AraC family transcriptional regulator"/>
    <property type="match status" value="1"/>
</dbReference>
<dbReference type="Gene3D" id="2.60.120.10">
    <property type="entry name" value="Jelly Rolls"/>
    <property type="match status" value="1"/>
</dbReference>
<evidence type="ECO:0000256" key="3">
    <source>
        <dbReference type="ARBA" id="ARBA00023125"/>
    </source>
</evidence>
<dbReference type="PANTHER" id="PTHR11019">
    <property type="entry name" value="HTH-TYPE TRANSCRIPTIONAL REGULATOR NIMR"/>
    <property type="match status" value="1"/>
</dbReference>
<protein>
    <submittedName>
        <fullName evidence="6">AraC family transcriptional regulator</fullName>
    </submittedName>
</protein>
<dbReference type="Pfam" id="PF12833">
    <property type="entry name" value="HTH_18"/>
    <property type="match status" value="1"/>
</dbReference>
<dbReference type="PANTHER" id="PTHR11019:SF190">
    <property type="entry name" value="ARAC-FAMILY REGULATORY PROTEIN"/>
    <property type="match status" value="1"/>
</dbReference>
<proteinExistence type="predicted"/>
<keyword evidence="1" id="KW-0678">Repressor</keyword>
<dbReference type="GO" id="GO:0043565">
    <property type="term" value="F:sequence-specific DNA binding"/>
    <property type="evidence" value="ECO:0007669"/>
    <property type="project" value="InterPro"/>
</dbReference>
<gene>
    <name evidence="6" type="ORF">BTJ39_15865</name>
</gene>
<dbReference type="SMART" id="SM00342">
    <property type="entry name" value="HTH_ARAC"/>
    <property type="match status" value="1"/>
</dbReference>
<sequence length="263" mass="30199">MAEQRTFHAVAADEAQTVFFRYERVNAQTEYLPHHHPWGQVIFVRDNILEIFIAGQRLLTPAGYPVWVPPDMEHASYNRKQAHFRTFNMPSELCRQMPPQPCLLKVNEVVTAIIDECSARHMLTPQTAEEQRLCLVLCDQLQRALPQKSYLPTSQDKLLAPVLKALEANPADSTTLAQWAKKVFTTERTLARRCQSELAMGFSEWRQRLRFLHAISLLERGLTVQDTALELGYSSASALIVMFQQQAGTTPERYRCRTQKEIE</sequence>
<evidence type="ECO:0000256" key="4">
    <source>
        <dbReference type="ARBA" id="ARBA00023163"/>
    </source>
</evidence>
<dbReference type="GO" id="GO:0003700">
    <property type="term" value="F:DNA-binding transcription factor activity"/>
    <property type="evidence" value="ECO:0007669"/>
    <property type="project" value="InterPro"/>
</dbReference>
<dbReference type="Gene3D" id="1.10.10.60">
    <property type="entry name" value="Homeodomain-like"/>
    <property type="match status" value="1"/>
</dbReference>
<organism evidence="6 7">
    <name type="scientific">Izhakiella australiensis</name>
    <dbReference type="NCBI Taxonomy" id="1926881"/>
    <lineage>
        <taxon>Bacteria</taxon>
        <taxon>Pseudomonadati</taxon>
        <taxon>Pseudomonadota</taxon>
        <taxon>Gammaproteobacteria</taxon>
        <taxon>Enterobacterales</taxon>
        <taxon>Erwiniaceae</taxon>
        <taxon>Izhakiella</taxon>
    </lineage>
</organism>
<dbReference type="SUPFAM" id="SSF51182">
    <property type="entry name" value="RmlC-like cupins"/>
    <property type="match status" value="1"/>
</dbReference>
<dbReference type="InterPro" id="IPR018060">
    <property type="entry name" value="HTH_AraC"/>
</dbReference>
<name>A0A1S8YJH3_9GAMM</name>
<evidence type="ECO:0000256" key="2">
    <source>
        <dbReference type="ARBA" id="ARBA00023015"/>
    </source>
</evidence>
<dbReference type="OrthoDB" id="5949386at2"/>
<keyword evidence="4" id="KW-0804">Transcription</keyword>
<accession>A0A1S8YJH3</accession>